<evidence type="ECO:0000313" key="2">
    <source>
        <dbReference type="Proteomes" id="UP000265691"/>
    </source>
</evidence>
<reference evidence="1 2" key="1">
    <citation type="submission" date="2017-08" db="EMBL/GenBank/DDBJ databases">
        <title>Reclassification of Bisgaard taxon 37 and 44.</title>
        <authorList>
            <person name="Christensen H."/>
        </authorList>
    </citation>
    <scope>NUCLEOTIDE SEQUENCE [LARGE SCALE GENOMIC DNA]</scope>
    <source>
        <strain evidence="1 2">B96_3</strain>
    </source>
</reference>
<evidence type="ECO:0000313" key="1">
    <source>
        <dbReference type="EMBL" id="RIY31876.1"/>
    </source>
</evidence>
<accession>A0A3A1Y3P9</accession>
<comment type="caution">
    <text evidence="1">The sequence shown here is derived from an EMBL/GenBank/DDBJ whole genome shotgun (WGS) entry which is preliminary data.</text>
</comment>
<dbReference type="RefSeq" id="WP_119525444.1">
    <property type="nucleotide sequence ID" value="NZ_NRHC01000074.1"/>
</dbReference>
<dbReference type="AlphaFoldDB" id="A0A3A1Y3P9"/>
<proteinExistence type="predicted"/>
<gene>
    <name evidence="1" type="ORF">CKF54_05910</name>
</gene>
<dbReference type="Proteomes" id="UP000265691">
    <property type="component" value="Unassembled WGS sequence"/>
</dbReference>
<dbReference type="EMBL" id="NRHC01000074">
    <property type="protein sequence ID" value="RIY31876.1"/>
    <property type="molecule type" value="Genomic_DNA"/>
</dbReference>
<protein>
    <submittedName>
        <fullName evidence="1">Uncharacterized protein</fullName>
    </submittedName>
</protein>
<keyword evidence="2" id="KW-1185">Reference proteome</keyword>
<organism evidence="1 2">
    <name type="scientific">Psittacicella hinzii</name>
    <dbReference type="NCBI Taxonomy" id="2028575"/>
    <lineage>
        <taxon>Bacteria</taxon>
        <taxon>Pseudomonadati</taxon>
        <taxon>Pseudomonadota</taxon>
        <taxon>Gammaproteobacteria</taxon>
        <taxon>Pasteurellales</taxon>
        <taxon>Psittacicellaceae</taxon>
        <taxon>Psittacicella</taxon>
    </lineage>
</organism>
<sequence length="325" mass="38134">MELKLKIDFDQLQLDADELQQFKQKLESLEIKEFETYETFEEELDEFLFHCREDIEFSPDPDDDSFEITSWEGKSYFIKVLNNLRQELIANLETSTQEAVKFGKQHRLNHSQLLQKYKEQLDKTYQLKEEVFNDLAKQNYKLAIRPEIVQDYHSQLNTYLNSLQDFPQSTFYFLTELVNAIPLDTIRKESSFLSDDHYTLNLLLAAVCDHHNVPLSVKKTTFQKTFLQHLGEKIAITLSDQAEKSWRESLNKIAKACNLLKKTIKQYNASLNGIYDNTFATGGDVIFKIEALAYLSNFMDRIKQQGLFDNQTLKQIAQEQNLDMY</sequence>
<name>A0A3A1Y3P9_9GAMM</name>